<keyword evidence="2" id="KW-1185">Reference proteome</keyword>
<comment type="caution">
    <text evidence="1">The sequence shown here is derived from an EMBL/GenBank/DDBJ whole genome shotgun (WGS) entry which is preliminary data.</text>
</comment>
<organism evidence="1 2">
    <name type="scientific">Stachybotrys elegans</name>
    <dbReference type="NCBI Taxonomy" id="80388"/>
    <lineage>
        <taxon>Eukaryota</taxon>
        <taxon>Fungi</taxon>
        <taxon>Dikarya</taxon>
        <taxon>Ascomycota</taxon>
        <taxon>Pezizomycotina</taxon>
        <taxon>Sordariomycetes</taxon>
        <taxon>Hypocreomycetidae</taxon>
        <taxon>Hypocreales</taxon>
        <taxon>Stachybotryaceae</taxon>
        <taxon>Stachybotrys</taxon>
    </lineage>
</organism>
<dbReference type="EMBL" id="JAGPNK010000025">
    <property type="protein sequence ID" value="KAH7304138.1"/>
    <property type="molecule type" value="Genomic_DNA"/>
</dbReference>
<gene>
    <name evidence="1" type="ORF">B0I35DRAFT_414622</name>
</gene>
<dbReference type="PANTHER" id="PTHR19959:SF119">
    <property type="entry name" value="FUNGAL LIPASE-LIKE DOMAIN-CONTAINING PROTEIN"/>
    <property type="match status" value="1"/>
</dbReference>
<dbReference type="PANTHER" id="PTHR19959">
    <property type="entry name" value="KINESIN LIGHT CHAIN"/>
    <property type="match status" value="1"/>
</dbReference>
<accession>A0A8K0SEX3</accession>
<dbReference type="Proteomes" id="UP000813444">
    <property type="component" value="Unassembled WGS sequence"/>
</dbReference>
<sequence>MSDLDEAVHFAKKAVEATPLHHPDWPVHMSTLGNQVGARFDAAGAPDDLEESVKTLRRACEVMADDNQGRRTAILDNLAMQLRQKYASAGDVTALDEAIRLSRQVIASTPEGDAKRTDRLGNLSIVIGDRYQQSGAILDIEEAIYISQQCIGATPRYHPDYPIQPHNLSILLNYKSTRTEAMVDIDATINTVKQAVRAIPKTHINYATILDNLATQLGHKYQKSQRQADLDEAIETARKVNQSVANDHPNRPRHLHNLSKHLAERYGRTKKLHDLNEAIKVAEEAVCALQHEGVHSVAKTSIDLISSSTPLSLQHADKQNIVLHHASRISSDVAAISLHFSKRPAEAIELLEIGRGIIFGALQDLRTDFPLLQEQHPELASSLSQLRRQLDTPTSHFDAFLKGNPASGKLGFEADRRREAAEKLQSLIREIHMQPGFDRFLRATTEIEMLEAAVQGPIVILNESVHRCDAFLIESNGIRVVELPGVTLELIWAQAPQSLETLEWLWDLIGMIGLVFGGFQRVRWRGSLFMLQDTI</sequence>
<proteinExistence type="predicted"/>
<evidence type="ECO:0000313" key="1">
    <source>
        <dbReference type="EMBL" id="KAH7304138.1"/>
    </source>
</evidence>
<name>A0A8K0SEX3_9HYPO</name>
<dbReference type="OrthoDB" id="9991317at2759"/>
<protein>
    <submittedName>
        <fullName evidence="1">Uncharacterized protein</fullName>
    </submittedName>
</protein>
<dbReference type="InterPro" id="IPR011990">
    <property type="entry name" value="TPR-like_helical_dom_sf"/>
</dbReference>
<reference evidence="1" key="1">
    <citation type="journal article" date="2021" name="Nat. Commun.">
        <title>Genetic determinants of endophytism in the Arabidopsis root mycobiome.</title>
        <authorList>
            <person name="Mesny F."/>
            <person name="Miyauchi S."/>
            <person name="Thiergart T."/>
            <person name="Pickel B."/>
            <person name="Atanasova L."/>
            <person name="Karlsson M."/>
            <person name="Huettel B."/>
            <person name="Barry K.W."/>
            <person name="Haridas S."/>
            <person name="Chen C."/>
            <person name="Bauer D."/>
            <person name="Andreopoulos W."/>
            <person name="Pangilinan J."/>
            <person name="LaButti K."/>
            <person name="Riley R."/>
            <person name="Lipzen A."/>
            <person name="Clum A."/>
            <person name="Drula E."/>
            <person name="Henrissat B."/>
            <person name="Kohler A."/>
            <person name="Grigoriev I.V."/>
            <person name="Martin F.M."/>
            <person name="Hacquard S."/>
        </authorList>
    </citation>
    <scope>NUCLEOTIDE SEQUENCE</scope>
    <source>
        <strain evidence="1">MPI-CAGE-CH-0235</strain>
    </source>
</reference>
<dbReference type="AlphaFoldDB" id="A0A8K0SEX3"/>
<evidence type="ECO:0000313" key="2">
    <source>
        <dbReference type="Proteomes" id="UP000813444"/>
    </source>
</evidence>
<dbReference type="Gene3D" id="1.25.40.10">
    <property type="entry name" value="Tetratricopeptide repeat domain"/>
    <property type="match status" value="1"/>
</dbReference>